<dbReference type="GO" id="GO:0004674">
    <property type="term" value="F:protein serine/threonine kinase activity"/>
    <property type="evidence" value="ECO:0007669"/>
    <property type="project" value="UniProtKB-KW"/>
</dbReference>
<dbReference type="Pfam" id="PF07228">
    <property type="entry name" value="SpoIIE"/>
    <property type="match status" value="1"/>
</dbReference>
<feature type="domain" description="PPM-type phosphatase" evidence="1">
    <location>
        <begin position="142"/>
        <end position="328"/>
    </location>
</feature>
<dbReference type="PANTHER" id="PTHR35801:SF1">
    <property type="entry name" value="PHOSPHOSERINE PHOSPHATASE RSBX"/>
    <property type="match status" value="1"/>
</dbReference>
<keyword evidence="3" id="KW-1185">Reference proteome</keyword>
<dbReference type="InterPro" id="IPR039248">
    <property type="entry name" value="Ptase_RsbX"/>
</dbReference>
<dbReference type="InterPro" id="IPR036457">
    <property type="entry name" value="PPM-type-like_dom_sf"/>
</dbReference>
<proteinExistence type="predicted"/>
<dbReference type="Gene3D" id="3.30.565.10">
    <property type="entry name" value="Histidine kinase-like ATPase, C-terminal domain"/>
    <property type="match status" value="1"/>
</dbReference>
<keyword evidence="2" id="KW-0808">Transferase</keyword>
<reference evidence="2 3" key="1">
    <citation type="submission" date="2010-01" db="EMBL/GenBank/DDBJ databases">
        <title>The complete genome of Thermobispora bispora DSM 43833.</title>
        <authorList>
            <consortium name="US DOE Joint Genome Institute (JGI-PGF)"/>
            <person name="Lucas S."/>
            <person name="Copeland A."/>
            <person name="Lapidus A."/>
            <person name="Glavina del Rio T."/>
            <person name="Dalin E."/>
            <person name="Tice H."/>
            <person name="Bruce D."/>
            <person name="Goodwin L."/>
            <person name="Pitluck S."/>
            <person name="Kyrpides N."/>
            <person name="Mavromatis K."/>
            <person name="Ivanova N."/>
            <person name="Mikhailova N."/>
            <person name="Chertkov O."/>
            <person name="Brettin T."/>
            <person name="Detter J.C."/>
            <person name="Han C."/>
            <person name="Larimer F."/>
            <person name="Land M."/>
            <person name="Hauser L."/>
            <person name="Markowitz V."/>
            <person name="Cheng J.-F."/>
            <person name="Hugenholtz P."/>
            <person name="Woyke T."/>
            <person name="Wu D."/>
            <person name="Jando M."/>
            <person name="Schneider S."/>
            <person name="Klenk H.-P."/>
            <person name="Eisen J.A."/>
        </authorList>
    </citation>
    <scope>NUCLEOTIDE SEQUENCE [LARGE SCALE GENOMIC DNA]</scope>
    <source>
        <strain evidence="3">ATCC 19993 / DSM 43833 / CBS 139.67 / JCM 10125 / KCTC 9307 / NBRC 14880 / R51</strain>
    </source>
</reference>
<sequence length="330" mass="34168">MDGRADVWIRTEDPSAVGAVRRAAAELAREAGFDATRTGEVGVAVTEAVSNLVKHAVDGVVLLRPHPEMARAVELVAIDSGPGIADLGQALRDGYSTTGTLGIGLGAIRRLASRLDAYSLPGRGSVLVAVFTPHGMPAPPQRCSGLCRPIGEEVVCGDAFAFVATEDSVIVTVCDGLGHGGAAAQASQQAVRIFLKQPHMSPAEILERVHRGLGQTRGGAVAVGLVRPGSVSFAGLGNVSGLIVTAEGKVAMTSQPGIAGHPGGLTHQYEYPLPQHAVVVFHSDGLSDRWEPTTFPGLLTHSPAVICATLLRDVGTRRDDACVVAVRARP</sequence>
<dbReference type="KEGG" id="tbi:Tbis_0477"/>
<name>D6Y4F1_THEBD</name>
<dbReference type="Gene3D" id="3.60.40.10">
    <property type="entry name" value="PPM-type phosphatase domain"/>
    <property type="match status" value="1"/>
</dbReference>
<protein>
    <submittedName>
        <fullName evidence="2">Putative anti-sigma regulatory factor, serine/threonine protein kinase</fullName>
    </submittedName>
</protein>
<dbReference type="PANTHER" id="PTHR35801">
    <property type="entry name" value="PHOSPHOSERINE PHOSPHATASE RSBX"/>
    <property type="match status" value="1"/>
</dbReference>
<evidence type="ECO:0000259" key="1">
    <source>
        <dbReference type="SMART" id="SM00331"/>
    </source>
</evidence>
<dbReference type="Proteomes" id="UP000006640">
    <property type="component" value="Chromosome"/>
</dbReference>
<evidence type="ECO:0000313" key="2">
    <source>
        <dbReference type="EMBL" id="ADG87205.1"/>
    </source>
</evidence>
<accession>D6Y4F1</accession>
<dbReference type="Pfam" id="PF13581">
    <property type="entry name" value="HATPase_c_2"/>
    <property type="match status" value="1"/>
</dbReference>
<dbReference type="STRING" id="469371.Tbis_0477"/>
<dbReference type="eggNOG" id="COG2172">
    <property type="taxonomic scope" value="Bacteria"/>
</dbReference>
<gene>
    <name evidence="2" type="ordered locus">Tbis_0477</name>
</gene>
<dbReference type="SMART" id="SM00331">
    <property type="entry name" value="PP2C_SIG"/>
    <property type="match status" value="1"/>
</dbReference>
<dbReference type="InterPro" id="IPR036890">
    <property type="entry name" value="HATPase_C_sf"/>
</dbReference>
<organism evidence="2 3">
    <name type="scientific">Thermobispora bispora (strain ATCC 19993 / DSM 43833 / CBS 139.67 / JCM 10125 / KCTC 9307 / NBRC 14880 / R51)</name>
    <dbReference type="NCBI Taxonomy" id="469371"/>
    <lineage>
        <taxon>Bacteria</taxon>
        <taxon>Bacillati</taxon>
        <taxon>Actinomycetota</taxon>
        <taxon>Actinomycetes</taxon>
        <taxon>Streptosporangiales</taxon>
        <taxon>Streptosporangiaceae</taxon>
        <taxon>Thermobispora</taxon>
    </lineage>
</organism>
<dbReference type="EMBL" id="CP001874">
    <property type="protein sequence ID" value="ADG87205.1"/>
    <property type="molecule type" value="Genomic_DNA"/>
</dbReference>
<dbReference type="SUPFAM" id="SSF55874">
    <property type="entry name" value="ATPase domain of HSP90 chaperone/DNA topoisomerase II/histidine kinase"/>
    <property type="match status" value="1"/>
</dbReference>
<keyword evidence="2" id="KW-0723">Serine/threonine-protein kinase</keyword>
<dbReference type="HOGENOM" id="CLU_066586_0_0_11"/>
<dbReference type="SUPFAM" id="SSF81606">
    <property type="entry name" value="PP2C-like"/>
    <property type="match status" value="1"/>
</dbReference>
<dbReference type="InterPro" id="IPR001932">
    <property type="entry name" value="PPM-type_phosphatase-like_dom"/>
</dbReference>
<dbReference type="InterPro" id="IPR003594">
    <property type="entry name" value="HATPase_dom"/>
</dbReference>
<evidence type="ECO:0000313" key="3">
    <source>
        <dbReference type="Proteomes" id="UP000006640"/>
    </source>
</evidence>
<dbReference type="AlphaFoldDB" id="D6Y4F1"/>
<keyword evidence="2" id="KW-0418">Kinase</keyword>
<dbReference type="eggNOG" id="COG2208">
    <property type="taxonomic scope" value="Bacteria"/>
</dbReference>